<accession>A0AB34FW90</accession>
<dbReference type="InterPro" id="IPR002347">
    <property type="entry name" value="SDR_fam"/>
</dbReference>
<dbReference type="SUPFAM" id="SSF51735">
    <property type="entry name" value="NAD(P)-binding Rossmann-fold domains"/>
    <property type="match status" value="1"/>
</dbReference>
<reference evidence="2" key="1">
    <citation type="submission" date="2023-01" db="EMBL/GenBank/DDBJ databases">
        <title>The growth and conidiation of Purpureocillium lavendulum are regulated by nitrogen source and histone H3K14 acetylation.</title>
        <authorList>
            <person name="Tang P."/>
            <person name="Han J."/>
            <person name="Zhang C."/>
            <person name="Tang P."/>
            <person name="Qi F."/>
            <person name="Zhang K."/>
            <person name="Liang L."/>
        </authorList>
    </citation>
    <scope>NUCLEOTIDE SEQUENCE</scope>
    <source>
        <strain evidence="2">YMF1.00683</strain>
    </source>
</reference>
<dbReference type="PRINTS" id="PR00081">
    <property type="entry name" value="GDHRDH"/>
</dbReference>
<dbReference type="Pfam" id="PF00106">
    <property type="entry name" value="adh_short"/>
    <property type="match status" value="1"/>
</dbReference>
<gene>
    <name evidence="2" type="ORF">O9K51_04328</name>
</gene>
<dbReference type="InterPro" id="IPR036291">
    <property type="entry name" value="NAD(P)-bd_dom_sf"/>
</dbReference>
<dbReference type="Gene3D" id="1.25.10.50">
    <property type="match status" value="1"/>
</dbReference>
<dbReference type="AlphaFoldDB" id="A0AB34FW90"/>
<evidence type="ECO:0000256" key="1">
    <source>
        <dbReference type="ARBA" id="ARBA00006484"/>
    </source>
</evidence>
<evidence type="ECO:0000313" key="2">
    <source>
        <dbReference type="EMBL" id="KAJ6443149.1"/>
    </source>
</evidence>
<keyword evidence="3" id="KW-1185">Reference proteome</keyword>
<comment type="similarity">
    <text evidence="1">Belongs to the short-chain dehydrogenases/reductases (SDR) family.</text>
</comment>
<dbReference type="Gene3D" id="3.40.50.720">
    <property type="entry name" value="NAD(P)-binding Rossmann-like Domain"/>
    <property type="match status" value="1"/>
</dbReference>
<dbReference type="InterPro" id="IPR051468">
    <property type="entry name" value="Fungal_SecMetab_SDRs"/>
</dbReference>
<name>A0AB34FW90_9HYPO</name>
<evidence type="ECO:0000313" key="3">
    <source>
        <dbReference type="Proteomes" id="UP001163105"/>
    </source>
</evidence>
<dbReference type="GO" id="GO:0016491">
    <property type="term" value="F:oxidoreductase activity"/>
    <property type="evidence" value="ECO:0007669"/>
    <property type="project" value="TreeGrafter"/>
</dbReference>
<sequence>MDSVPISGLSELEAHLEQLVDDPTAAFNLKAMDDVELQLTEDNIPPLLPRLLPRLTQILKTTTQDPTPLLSLTIKLLSPLSFTRTLTIADPPTLLTALRSPLPGANLLALAIIHKAAAAPGDASILSTLPGVVEELVRLWLESADTGVGERAARVLGDLLETDCETLDGEGVNGVANVNGVNGTEVVKRRLPGHMRLWPLILQTRSNLSIIQGLCTFETDVDEPSRSSHAVSIAQGRLLRLLPRLAALDLRLISTVPSTDLFALPGVLSQQVGSGMLQWAALGMVDKTDMLMHLSLVDFFEMLVSIMRVSKRSLDIDAVMKSLLKTAIRNDTSLEAALKTLPDRTVEEEAEALRRYVAELLEYNYCTYTANVHGKHRPEADTEKMTVVLVTDASRGIGHAIVQGIAKRLPDSTVIMGCRSFQSGKDAVQELQAVDGTAKLNTFELDIDSDASVTAAVATIGDRYGKLDVLVNNAIKLERTESNDLSAVRAAANACFNNGIASNIVVTRAFTPLLRKSPNPRVIMVSSTRGSMGRTAMKQWTMKESLTRRAKLPPVAAVDYRIVKAGLNMLTLQLQAAEDAMLAGAKITFWAEGEIPGGTFWECEEGEEGEFRMPPW</sequence>
<dbReference type="GO" id="GO:0019748">
    <property type="term" value="P:secondary metabolic process"/>
    <property type="evidence" value="ECO:0007669"/>
    <property type="project" value="TreeGrafter"/>
</dbReference>
<dbReference type="PANTHER" id="PTHR43544:SF32">
    <property type="entry name" value="CHAIN DEHYDROGENASE, PUTATIVE (AFU_ORTHOLOGUE AFUA_5G01530)-RELATED"/>
    <property type="match status" value="1"/>
</dbReference>
<protein>
    <submittedName>
        <fullName evidence="2">Kynurenine 3-monooxygenase</fullName>
    </submittedName>
</protein>
<proteinExistence type="inferred from homology"/>
<dbReference type="EMBL" id="JAQHRD010000003">
    <property type="protein sequence ID" value="KAJ6443149.1"/>
    <property type="molecule type" value="Genomic_DNA"/>
</dbReference>
<organism evidence="2 3">
    <name type="scientific">Purpureocillium lavendulum</name>
    <dbReference type="NCBI Taxonomy" id="1247861"/>
    <lineage>
        <taxon>Eukaryota</taxon>
        <taxon>Fungi</taxon>
        <taxon>Dikarya</taxon>
        <taxon>Ascomycota</taxon>
        <taxon>Pezizomycotina</taxon>
        <taxon>Sordariomycetes</taxon>
        <taxon>Hypocreomycetidae</taxon>
        <taxon>Hypocreales</taxon>
        <taxon>Ophiocordycipitaceae</taxon>
        <taxon>Purpureocillium</taxon>
    </lineage>
</organism>
<dbReference type="PANTHER" id="PTHR43544">
    <property type="entry name" value="SHORT-CHAIN DEHYDROGENASE/REDUCTASE"/>
    <property type="match status" value="1"/>
</dbReference>
<comment type="caution">
    <text evidence="2">The sequence shown here is derived from an EMBL/GenBank/DDBJ whole genome shotgun (WGS) entry which is preliminary data.</text>
</comment>
<dbReference type="Proteomes" id="UP001163105">
    <property type="component" value="Unassembled WGS sequence"/>
</dbReference>
<dbReference type="GO" id="GO:0005737">
    <property type="term" value="C:cytoplasm"/>
    <property type="evidence" value="ECO:0007669"/>
    <property type="project" value="TreeGrafter"/>
</dbReference>